<dbReference type="AlphaFoldDB" id="A0A2I0UNG2"/>
<evidence type="ECO:0000313" key="2">
    <source>
        <dbReference type="Proteomes" id="UP000233556"/>
    </source>
</evidence>
<reference evidence="2" key="1">
    <citation type="submission" date="2017-11" db="EMBL/GenBank/DDBJ databases">
        <authorList>
            <person name="Lima N.C."/>
            <person name="Parody-Merino A.M."/>
            <person name="Battley P.F."/>
            <person name="Fidler A.E."/>
            <person name="Prosdocimi F."/>
        </authorList>
    </citation>
    <scope>NUCLEOTIDE SEQUENCE [LARGE SCALE GENOMIC DNA]</scope>
</reference>
<proteinExistence type="predicted"/>
<dbReference type="Proteomes" id="UP000233556">
    <property type="component" value="Unassembled WGS sequence"/>
</dbReference>
<sequence length="119" mass="13288">MNKKLNSKLLDALAHGAGSPDNYRSLWDKMRKGRSTRSPIPLEALGKGAATDRRLTLQDEEVGALCCSSDEVYELEWYLQRLLFIANIRPGKGSYCPENLAYAEGGIRKRPPQAVYLTC</sequence>
<evidence type="ECO:0000313" key="1">
    <source>
        <dbReference type="EMBL" id="PKU47589.1"/>
    </source>
</evidence>
<organism evidence="1 2">
    <name type="scientific">Limosa lapponica baueri</name>
    <dbReference type="NCBI Taxonomy" id="1758121"/>
    <lineage>
        <taxon>Eukaryota</taxon>
        <taxon>Metazoa</taxon>
        <taxon>Chordata</taxon>
        <taxon>Craniata</taxon>
        <taxon>Vertebrata</taxon>
        <taxon>Euteleostomi</taxon>
        <taxon>Archelosauria</taxon>
        <taxon>Archosauria</taxon>
        <taxon>Dinosauria</taxon>
        <taxon>Saurischia</taxon>
        <taxon>Theropoda</taxon>
        <taxon>Coelurosauria</taxon>
        <taxon>Aves</taxon>
        <taxon>Neognathae</taxon>
        <taxon>Neoaves</taxon>
        <taxon>Charadriiformes</taxon>
        <taxon>Scolopacidae</taxon>
        <taxon>Limosa</taxon>
    </lineage>
</organism>
<dbReference type="EMBL" id="KZ505675">
    <property type="protein sequence ID" value="PKU47589.1"/>
    <property type="molecule type" value="Genomic_DNA"/>
</dbReference>
<keyword evidence="2" id="KW-1185">Reference proteome</keyword>
<accession>A0A2I0UNG2</accession>
<protein>
    <submittedName>
        <fullName evidence="1">Uncharacterized protein</fullName>
    </submittedName>
</protein>
<name>A0A2I0UNG2_LIMLA</name>
<gene>
    <name evidence="1" type="ORF">llap_2133</name>
</gene>
<reference evidence="2" key="2">
    <citation type="submission" date="2017-12" db="EMBL/GenBank/DDBJ databases">
        <title>Genome sequence of the Bar-tailed Godwit (Limosa lapponica baueri).</title>
        <authorList>
            <person name="Lima N.C.B."/>
            <person name="Parody-Merino A.M."/>
            <person name="Battley P.F."/>
            <person name="Fidler A.E."/>
            <person name="Prosdocimi F."/>
        </authorList>
    </citation>
    <scope>NUCLEOTIDE SEQUENCE [LARGE SCALE GENOMIC DNA]</scope>
</reference>